<organism evidence="1 2">
    <name type="scientific">Violaceomyces palustris</name>
    <dbReference type="NCBI Taxonomy" id="1673888"/>
    <lineage>
        <taxon>Eukaryota</taxon>
        <taxon>Fungi</taxon>
        <taxon>Dikarya</taxon>
        <taxon>Basidiomycota</taxon>
        <taxon>Ustilaginomycotina</taxon>
        <taxon>Ustilaginomycetes</taxon>
        <taxon>Violaceomycetales</taxon>
        <taxon>Violaceomycetaceae</taxon>
        <taxon>Violaceomyces</taxon>
    </lineage>
</organism>
<protein>
    <submittedName>
        <fullName evidence="1">Uncharacterized protein</fullName>
    </submittedName>
</protein>
<evidence type="ECO:0000313" key="2">
    <source>
        <dbReference type="Proteomes" id="UP000245626"/>
    </source>
</evidence>
<dbReference type="EMBL" id="KZ820938">
    <property type="protein sequence ID" value="PWN46524.1"/>
    <property type="molecule type" value="Genomic_DNA"/>
</dbReference>
<reference evidence="1 2" key="1">
    <citation type="journal article" date="2018" name="Mol. Biol. Evol.">
        <title>Broad Genomic Sampling Reveals a Smut Pathogenic Ancestry of the Fungal Clade Ustilaginomycotina.</title>
        <authorList>
            <person name="Kijpornyongpan T."/>
            <person name="Mondo S.J."/>
            <person name="Barry K."/>
            <person name="Sandor L."/>
            <person name="Lee J."/>
            <person name="Lipzen A."/>
            <person name="Pangilinan J."/>
            <person name="LaButti K."/>
            <person name="Hainaut M."/>
            <person name="Henrissat B."/>
            <person name="Grigoriev I.V."/>
            <person name="Spatafora J.W."/>
            <person name="Aime M.C."/>
        </authorList>
    </citation>
    <scope>NUCLEOTIDE SEQUENCE [LARGE SCALE GENOMIC DNA]</scope>
    <source>
        <strain evidence="1 2">SA 807</strain>
    </source>
</reference>
<accession>A0ACD0NL79</accession>
<proteinExistence type="predicted"/>
<gene>
    <name evidence="1" type="ORF">IE53DRAFT_372296</name>
</gene>
<keyword evidence="2" id="KW-1185">Reference proteome</keyword>
<sequence>MPSLPPTNSWFQSDLPLNQTTLGGFPLWMELLAQDASPSVWPDQIQQGSREGQPQQQPISVPVAIILGLVASFIQSLGITIQRKSHLENEALPLAKRRTEWKRPLWILGFTIFLCANIGGTVFQIGALPIVMLAPLGAVSLLYNALLARWLLDDFLSKFMIVVKLGIVVASGN</sequence>
<name>A0ACD0NL79_9BASI</name>
<dbReference type="Proteomes" id="UP000245626">
    <property type="component" value="Unassembled WGS sequence"/>
</dbReference>
<evidence type="ECO:0000313" key="1">
    <source>
        <dbReference type="EMBL" id="PWN46524.1"/>
    </source>
</evidence>